<accession>A0A0G4F2G3</accession>
<dbReference type="EMBL" id="CDMY01000366">
    <property type="protein sequence ID" value="CEM06382.1"/>
    <property type="molecule type" value="Genomic_DNA"/>
</dbReference>
<reference evidence="3 4" key="1">
    <citation type="submission" date="2014-11" db="EMBL/GenBank/DDBJ databases">
        <authorList>
            <person name="Zhu J."/>
            <person name="Qi W."/>
            <person name="Song R."/>
        </authorList>
    </citation>
    <scope>NUCLEOTIDE SEQUENCE [LARGE SCALE GENOMIC DNA]</scope>
</reference>
<feature type="compositionally biased region" description="Polar residues" evidence="2">
    <location>
        <begin position="939"/>
        <end position="953"/>
    </location>
</feature>
<feature type="compositionally biased region" description="Pro residues" evidence="2">
    <location>
        <begin position="92"/>
        <end position="106"/>
    </location>
</feature>
<feature type="region of interest" description="Disordered" evidence="2">
    <location>
        <begin position="82"/>
        <end position="167"/>
    </location>
</feature>
<feature type="compositionally biased region" description="Low complexity" evidence="2">
    <location>
        <begin position="327"/>
        <end position="340"/>
    </location>
</feature>
<feature type="region of interest" description="Disordered" evidence="2">
    <location>
        <begin position="1"/>
        <end position="25"/>
    </location>
</feature>
<keyword evidence="1" id="KW-0175">Coiled coil</keyword>
<evidence type="ECO:0000313" key="4">
    <source>
        <dbReference type="Proteomes" id="UP000041254"/>
    </source>
</evidence>
<sequence length="1077" mass="115980">MPLSAFLKSGTSPAGKRTGAPSERKEVIRSVCDTLGFEAESLSRLLEGECDNNHLQRGEFLNVLADALDGLARISRVGTPNLANTSISENAPPSPTPQPKSPPPTPCSVSSATHLVPKPAVGLSPRTRDQPAMYSPSPPLSATLRTTTREGTRSTLGSRLQQPVTSPHRCVCDDPLISSPFAKEGPFFSPSLSSSATPFARLRARPVASAAGWSDKHRDRERVSTAERTLLVREAQLREMARRLQQRERGDLSGASSANGGGGGTSGGLGGWDDESCYGGERDFELVEGLERALSRLEQENEKMRSILMLKTQQISLLQQELDRRGPFPSSSPSRPSSGRTTPKRHRSKTPLRTKKTAKGTTTIRKRPPGSGASVSSRASSAKRATLVKKKSQQRGGKAASRSATKRAVSPVTPRPDPSAQAAMIEMMQRIRYLEEQLAAAQQQQVEQATTPAPVTTPAGVSTPSVSVRVRATRSPRDGPPTTVQSPSMSPSLPHGTCQWEHQLSPTSNVRVRVNVHGRGGTRSAAGSPRRGVDRTAAFPQYTARSESRSPETASMASPLTVSPGPSHIPQYGGDVAEQLPPSMMTRHMDADDKLAPPDGLSSSGGVAFFVPVGAEADGGEAPEDGQRQAAAADSVKTPLWCYFQRHQESQQRKPPPAKRQRPLKRPLRKGKKAAKTPLKLLRRHVRKQPQPQPQAAPQERTPSFTDQRDSRRVDVDVGPPAEQPPIPPPEQPFPFPPLTPPTVAKSAKSAAAFPIPPNTYTFPSPPSRLRPRTLAPSPSEPRIRILSPGHTSVGGISTWSVCPSIKSRIDPIINELVPYKYHDYSMCLPNGVGGGADDMDLLPTSPPRPYPLHPGASRMDEGPASSAAPASIELSDDDEQEHLDSFQHMQPHGVRQVLVPPPLRPEEAKKAAYDRRREGDMATGQQSGGEWRAERDTTGATQQGRHQSAMMTPQSPPPAESPPAPTGTHDAAPFIWWYLPPSAAQPSRDNTPTRETRTRQMPHRPVGLFSPMHTTSGEVERTIAASAMAGHQQQPAHVSGGAGVGVGVGVVEERRARVERSESLCEATKSCLLYCK</sequence>
<feature type="region of interest" description="Disordered" evidence="2">
    <location>
        <begin position="444"/>
        <end position="506"/>
    </location>
</feature>
<evidence type="ECO:0000313" key="3">
    <source>
        <dbReference type="EMBL" id="CEM06382.1"/>
    </source>
</evidence>
<name>A0A0G4F2G3_VITBC</name>
<evidence type="ECO:0000256" key="2">
    <source>
        <dbReference type="SAM" id="MobiDB-lite"/>
    </source>
</evidence>
<dbReference type="InParanoid" id="A0A0G4F2G3"/>
<dbReference type="AlphaFoldDB" id="A0A0G4F2G3"/>
<feature type="region of interest" description="Disordered" evidence="2">
    <location>
        <begin position="983"/>
        <end position="1014"/>
    </location>
</feature>
<feature type="compositionally biased region" description="Polar residues" evidence="2">
    <location>
        <begin position="82"/>
        <end position="91"/>
    </location>
</feature>
<feature type="region of interest" description="Disordered" evidence="2">
    <location>
        <begin position="838"/>
        <end position="872"/>
    </location>
</feature>
<feature type="compositionally biased region" description="Pro residues" evidence="2">
    <location>
        <begin position="722"/>
        <end position="736"/>
    </location>
</feature>
<feature type="compositionally biased region" description="Polar residues" evidence="2">
    <location>
        <begin position="551"/>
        <end position="561"/>
    </location>
</feature>
<feature type="region of interest" description="Disordered" evidence="2">
    <location>
        <begin position="756"/>
        <end position="790"/>
    </location>
</feature>
<protein>
    <submittedName>
        <fullName evidence="3">Uncharacterized protein</fullName>
    </submittedName>
</protein>
<feature type="compositionally biased region" description="Polar residues" evidence="2">
    <location>
        <begin position="482"/>
        <end position="491"/>
    </location>
</feature>
<feature type="compositionally biased region" description="Basic and acidic residues" evidence="2">
    <location>
        <begin position="905"/>
        <end position="921"/>
    </location>
</feature>
<feature type="compositionally biased region" description="Pro residues" evidence="2">
    <location>
        <begin position="955"/>
        <end position="966"/>
    </location>
</feature>
<feature type="region of interest" description="Disordered" evidence="2">
    <location>
        <begin position="519"/>
        <end position="579"/>
    </location>
</feature>
<feature type="region of interest" description="Disordered" evidence="2">
    <location>
        <begin position="323"/>
        <end position="418"/>
    </location>
</feature>
<feature type="region of interest" description="Disordered" evidence="2">
    <location>
        <begin position="244"/>
        <end position="274"/>
    </location>
</feature>
<feature type="compositionally biased region" description="Basic residues" evidence="2">
    <location>
        <begin position="342"/>
        <end position="368"/>
    </location>
</feature>
<feature type="coiled-coil region" evidence="1">
    <location>
        <begin position="287"/>
        <end position="314"/>
    </location>
</feature>
<feature type="compositionally biased region" description="Low complexity" evidence="2">
    <location>
        <begin position="444"/>
        <end position="468"/>
    </location>
</feature>
<feature type="region of interest" description="Disordered" evidence="2">
    <location>
        <begin position="647"/>
        <end position="736"/>
    </location>
</feature>
<evidence type="ECO:0000256" key="1">
    <source>
        <dbReference type="SAM" id="Coils"/>
    </source>
</evidence>
<gene>
    <name evidence="3" type="ORF">Vbra_5607</name>
</gene>
<keyword evidence="4" id="KW-1185">Reference proteome</keyword>
<proteinExistence type="predicted"/>
<feature type="compositionally biased region" description="Low complexity" evidence="2">
    <location>
        <begin position="370"/>
        <end position="385"/>
    </location>
</feature>
<feature type="compositionally biased region" description="Gly residues" evidence="2">
    <location>
        <begin position="259"/>
        <end position="271"/>
    </location>
</feature>
<feature type="compositionally biased region" description="Polar residues" evidence="2">
    <location>
        <begin position="153"/>
        <end position="165"/>
    </location>
</feature>
<feature type="region of interest" description="Disordered" evidence="2">
    <location>
        <begin position="889"/>
        <end position="970"/>
    </location>
</feature>
<dbReference type="VEuPathDB" id="CryptoDB:Vbra_5607"/>
<organism evidence="3 4">
    <name type="scientific">Vitrella brassicaformis (strain CCMP3155)</name>
    <dbReference type="NCBI Taxonomy" id="1169540"/>
    <lineage>
        <taxon>Eukaryota</taxon>
        <taxon>Sar</taxon>
        <taxon>Alveolata</taxon>
        <taxon>Colpodellida</taxon>
        <taxon>Vitrellaceae</taxon>
        <taxon>Vitrella</taxon>
    </lineage>
</organism>
<dbReference type="Proteomes" id="UP000041254">
    <property type="component" value="Unassembled WGS sequence"/>
</dbReference>
<feature type="compositionally biased region" description="Basic and acidic residues" evidence="2">
    <location>
        <begin position="707"/>
        <end position="716"/>
    </location>
</feature>
<feature type="compositionally biased region" description="Basic residues" evidence="2">
    <location>
        <begin position="656"/>
        <end position="688"/>
    </location>
</feature>